<dbReference type="AlphaFoldDB" id="A0A7C9HRD3"/>
<keyword evidence="2" id="KW-1185">Reference proteome</keyword>
<accession>A0A7C9HRD3</accession>
<protein>
    <submittedName>
        <fullName evidence="1">Uncharacterized protein</fullName>
    </submittedName>
</protein>
<organism evidence="1 2">
    <name type="scientific">Noviluteimonas gilva</name>
    <dbReference type="NCBI Taxonomy" id="2682097"/>
    <lineage>
        <taxon>Bacteria</taxon>
        <taxon>Pseudomonadati</taxon>
        <taxon>Pseudomonadota</taxon>
        <taxon>Gammaproteobacteria</taxon>
        <taxon>Lysobacterales</taxon>
        <taxon>Lysobacteraceae</taxon>
        <taxon>Noviluteimonas</taxon>
    </lineage>
</organism>
<gene>
    <name evidence="1" type="ORF">GN331_05040</name>
</gene>
<evidence type="ECO:0000313" key="2">
    <source>
        <dbReference type="Proteomes" id="UP000479692"/>
    </source>
</evidence>
<dbReference type="Proteomes" id="UP000479692">
    <property type="component" value="Unassembled WGS sequence"/>
</dbReference>
<dbReference type="EMBL" id="WOXT01000001">
    <property type="protein sequence ID" value="MUV13571.1"/>
    <property type="molecule type" value="Genomic_DNA"/>
</dbReference>
<name>A0A7C9HRD3_9GAMM</name>
<dbReference type="RefSeq" id="WP_156640755.1">
    <property type="nucleotide sequence ID" value="NZ_WOXT01000001.1"/>
</dbReference>
<evidence type="ECO:0000313" key="1">
    <source>
        <dbReference type="EMBL" id="MUV13571.1"/>
    </source>
</evidence>
<sequence>MDADALSDLDAADEDLLRLRAMANQIAMHIVFDGKQIVVRCQNGEDVEWLCRRVLEQYAAPEGRTVN</sequence>
<reference evidence="1 2" key="1">
    <citation type="submission" date="2019-12" db="EMBL/GenBank/DDBJ databases">
        <authorList>
            <person name="Xu J."/>
        </authorList>
    </citation>
    <scope>NUCLEOTIDE SEQUENCE [LARGE SCALE GENOMIC DNA]</scope>
    <source>
        <strain evidence="1 2">HX-5-24</strain>
    </source>
</reference>
<proteinExistence type="predicted"/>
<comment type="caution">
    <text evidence="1">The sequence shown here is derived from an EMBL/GenBank/DDBJ whole genome shotgun (WGS) entry which is preliminary data.</text>
</comment>